<dbReference type="Gene3D" id="3.30.70.1230">
    <property type="entry name" value="Nucleotide cyclase"/>
    <property type="match status" value="1"/>
</dbReference>
<dbReference type="EMBL" id="FTLW01000002">
    <property type="protein sequence ID" value="SIQ22095.1"/>
    <property type="molecule type" value="Genomic_DNA"/>
</dbReference>
<accession>A0A1N6QZT2</accession>
<dbReference type="CDD" id="cd07302">
    <property type="entry name" value="CHD"/>
    <property type="match status" value="1"/>
</dbReference>
<dbReference type="InterPro" id="IPR019734">
    <property type="entry name" value="TPR_rpt"/>
</dbReference>
<dbReference type="SMART" id="SM00028">
    <property type="entry name" value="TPR"/>
    <property type="match status" value="2"/>
</dbReference>
<feature type="repeat" description="TPR" evidence="1">
    <location>
        <begin position="414"/>
        <end position="447"/>
    </location>
</feature>
<keyword evidence="3" id="KW-1185">Reference proteome</keyword>
<protein>
    <submittedName>
        <fullName evidence="2">Putative peptide modification system cyclase</fullName>
    </submittedName>
</protein>
<dbReference type="AlphaFoldDB" id="A0A1N6QZT2"/>
<evidence type="ECO:0000256" key="1">
    <source>
        <dbReference type="PROSITE-ProRule" id="PRU00339"/>
    </source>
</evidence>
<dbReference type="InterPro" id="IPR011990">
    <property type="entry name" value="TPR-like_helical_dom_sf"/>
</dbReference>
<organism evidence="2 3">
    <name type="scientific">Solilutibacter tolerans</name>
    <dbReference type="NCBI Taxonomy" id="1604334"/>
    <lineage>
        <taxon>Bacteria</taxon>
        <taxon>Pseudomonadati</taxon>
        <taxon>Pseudomonadota</taxon>
        <taxon>Gammaproteobacteria</taxon>
        <taxon>Lysobacterales</taxon>
        <taxon>Lysobacteraceae</taxon>
        <taxon>Solilutibacter</taxon>
    </lineage>
</organism>
<dbReference type="GO" id="GO:0009190">
    <property type="term" value="P:cyclic nucleotide biosynthetic process"/>
    <property type="evidence" value="ECO:0007669"/>
    <property type="project" value="InterPro"/>
</dbReference>
<dbReference type="InterPro" id="IPR001054">
    <property type="entry name" value="A/G_cyclase"/>
</dbReference>
<dbReference type="PANTHER" id="PTHR43081:SF1">
    <property type="entry name" value="ADENYLATE CYCLASE, TERMINAL-DIFFERENTIATION SPECIFIC"/>
    <property type="match status" value="1"/>
</dbReference>
<dbReference type="Pfam" id="PF13181">
    <property type="entry name" value="TPR_8"/>
    <property type="match status" value="2"/>
</dbReference>
<gene>
    <name evidence="2" type="ORF">SAMN05421546_0852</name>
</gene>
<reference evidence="3" key="1">
    <citation type="submission" date="2017-01" db="EMBL/GenBank/DDBJ databases">
        <authorList>
            <person name="Varghese N."/>
            <person name="Submissions S."/>
        </authorList>
    </citation>
    <scope>NUCLEOTIDE SEQUENCE [LARGE SCALE GENOMIC DNA]</scope>
    <source>
        <strain evidence="3">UM1</strain>
    </source>
</reference>
<dbReference type="NCBIfam" id="TIGR04510">
    <property type="entry name" value="mod_pep_cyc"/>
    <property type="match status" value="1"/>
</dbReference>
<dbReference type="GO" id="GO:0004016">
    <property type="term" value="F:adenylate cyclase activity"/>
    <property type="evidence" value="ECO:0007669"/>
    <property type="project" value="UniProtKB-ARBA"/>
</dbReference>
<dbReference type="OrthoDB" id="5928393at2"/>
<dbReference type="InterPro" id="IPR050697">
    <property type="entry name" value="Adenylyl/Guanylyl_Cyclase_3/4"/>
</dbReference>
<evidence type="ECO:0000313" key="2">
    <source>
        <dbReference type="EMBL" id="SIQ22095.1"/>
    </source>
</evidence>
<sequence>MNALPRREIEATNQAPDAPLLRTLLLTDICDSTEFVEKIGDVATGQLFRQHDQLVLELQQRWRGRLIDRSDGLLLLFERPIDGLGFALDYMKALKSLGDAHHLPLQARAGLHVGEVLTWRNSVEAVQQGAKPLEVEGLAKPMAARLMTMARPSQILLSPVAEPLVHRASRELGERGDNLLWKSHGRWQFKGVPGAMQIHEVGEAGIAPLRAPRNGAKAWRDVPFWRRPKSLLAEAAVLGILAFGAWFFFKPEPAIAFGARDWVVVGDMRNLTGDERLDESLEQAFRISLEQSRYVNVLSDLKARETLQRMQKPEGTALDRNIASEIALRDGARAVILPTVSEVGGRLRVSAEVVDPSTQATVYAETADGRGIGSALDSVDDVTGALREKLGEAMASIQRDSKPLPQVTTGNIDALKAYALGEEAFASGNYEQAGIFYRRATEIDPKFALAYVGGVKVANARGRASEGVENLNKAFANGQNLTTRDRAYLEAWRARMLEPGAEAEAWLSMAKQYPDDFRAITNSGYLQFVQARYGEAAVQAEKSARAQNPGHGHALLLLGDSKLALGQISEAKSTYAKAAEIAPGLKGVATTRLLNAQTADRDFSAAAKTLAKTPKDYERIPPPFVIGYMMARGQFKDANREARAYAKAQSEVPSWSLSNQAMIRSLGLSGFGGDDSKKIRENELIASLSNGAEGMVGPANDQVLAHLCSAYVGYRASEDRIGQAVVNHYRKRSKLVDAAEVRSLWMVVMARAALAQGNAHAAQRAIQSIDSAVLPYQGWVTLLDAQLAQGLEAQALNTAYKVAAARGQAFSEINCGWRLQPLNVADSVLANLTIAEIQQRRGNSRAAETAIKAFDADWPAAQLPVQLRARRRALPTFN</sequence>
<dbReference type="InterPro" id="IPR030966">
    <property type="entry name" value="Mod_pep_cyc"/>
</dbReference>
<dbReference type="Gene3D" id="1.25.40.10">
    <property type="entry name" value="Tetratricopeptide repeat domain"/>
    <property type="match status" value="1"/>
</dbReference>
<dbReference type="RefSeq" id="WP_076585626.1">
    <property type="nucleotide sequence ID" value="NZ_FTLW01000002.1"/>
</dbReference>
<dbReference type="PANTHER" id="PTHR43081">
    <property type="entry name" value="ADENYLATE CYCLASE, TERMINAL-DIFFERENTIATION SPECIFIC-RELATED"/>
    <property type="match status" value="1"/>
</dbReference>
<dbReference type="InterPro" id="IPR029787">
    <property type="entry name" value="Nucleotide_cyclase"/>
</dbReference>
<proteinExistence type="predicted"/>
<name>A0A1N6QZT2_9GAMM</name>
<dbReference type="GO" id="GO:0035556">
    <property type="term" value="P:intracellular signal transduction"/>
    <property type="evidence" value="ECO:0007669"/>
    <property type="project" value="InterPro"/>
</dbReference>
<dbReference type="SUPFAM" id="SSF48452">
    <property type="entry name" value="TPR-like"/>
    <property type="match status" value="1"/>
</dbReference>
<dbReference type="SUPFAM" id="SSF55073">
    <property type="entry name" value="Nucleotide cyclase"/>
    <property type="match status" value="1"/>
</dbReference>
<dbReference type="PROSITE" id="PS50005">
    <property type="entry name" value="TPR"/>
    <property type="match status" value="1"/>
</dbReference>
<evidence type="ECO:0000313" key="3">
    <source>
        <dbReference type="Proteomes" id="UP000241788"/>
    </source>
</evidence>
<dbReference type="Proteomes" id="UP000241788">
    <property type="component" value="Unassembled WGS sequence"/>
</dbReference>
<dbReference type="STRING" id="1604334.SAMN05421546_0852"/>
<keyword evidence="1" id="KW-0802">TPR repeat</keyword>